<feature type="region of interest" description="Disordered" evidence="8">
    <location>
        <begin position="922"/>
        <end position="952"/>
    </location>
</feature>
<feature type="compositionally biased region" description="Polar residues" evidence="8">
    <location>
        <begin position="1394"/>
        <end position="1414"/>
    </location>
</feature>
<dbReference type="InterPro" id="IPR001680">
    <property type="entry name" value="WD40_rpt"/>
</dbReference>
<evidence type="ECO:0000259" key="9">
    <source>
        <dbReference type="SMART" id="SM01035"/>
    </source>
</evidence>
<dbReference type="PANTHER" id="PTHR17605:SF0">
    <property type="entry name" value="RIBOSOME BIOGENESIS PROTEIN BOP1"/>
    <property type="match status" value="1"/>
</dbReference>
<dbReference type="OrthoDB" id="5571054at2759"/>
<feature type="coiled-coil region" evidence="7">
    <location>
        <begin position="1106"/>
        <end position="1133"/>
    </location>
</feature>
<feature type="compositionally biased region" description="Basic and acidic residues" evidence="8">
    <location>
        <begin position="554"/>
        <end position="572"/>
    </location>
</feature>
<dbReference type="GO" id="GO:0000463">
    <property type="term" value="P:maturation of LSU-rRNA from tricistronic rRNA transcript (SSU-rRNA, 5.8S rRNA, LSU-rRNA)"/>
    <property type="evidence" value="ECO:0007669"/>
    <property type="project" value="TreeGrafter"/>
</dbReference>
<accession>A0A074ZYK6</accession>
<feature type="region of interest" description="Disordered" evidence="8">
    <location>
        <begin position="2013"/>
        <end position="2033"/>
    </location>
</feature>
<feature type="region of interest" description="Disordered" evidence="8">
    <location>
        <begin position="244"/>
        <end position="263"/>
    </location>
</feature>
<dbReference type="PROSITE" id="PS00678">
    <property type="entry name" value="WD_REPEATS_1"/>
    <property type="match status" value="1"/>
</dbReference>
<dbReference type="CTD" id="20318908"/>
<keyword evidence="3" id="KW-0698">rRNA processing</keyword>
<dbReference type="GeneID" id="20318908"/>
<dbReference type="Pfam" id="PF08145">
    <property type="entry name" value="BOP1NT"/>
    <property type="match status" value="1"/>
</dbReference>
<dbReference type="GO" id="GO:0070545">
    <property type="term" value="C:PeBoW complex"/>
    <property type="evidence" value="ECO:0007669"/>
    <property type="project" value="TreeGrafter"/>
</dbReference>
<sequence length="2089" mass="232326">MTQVDEYDFDSSDEEDIRNTIGNIPVQWYDSFAHIGYDTSGRPIIRPNFADGKSDSIDEFLQRVDTGMGESNLEWRTVQDPQTGQFVVLSDNDLDMVTKMASHRGVLSAGDSGPYEPWNDWFTKDVLEMPVTAHPPQKRSFIPSLLDRRRVGRMVHAIKMGWFKPRLPAWALSDPNDPDALRRYAAYMTSGNLGALDSDEEEDNLGIPSAFVSSYVFPDVWADQDSGPGVKPDESENSWRTRFPMLSQDYRPPRPRPYQKAPEEPLPGHIASYNPPPEFILSKDEQKKLMKAWRERLYDGHVSRVPPQMPQKFDCLRHVPFSERYLREREERVKDLMMATRVEKQRLATTPEAILPQIPSLSQLRPYPSQPGLIYGLRFVCMPYFLSSGHRGRVTSLSISPCGQWLASISPADGYLRIWETSTNYCFRCYSLASPIESRPPPATKNNSGSQKKSEQQQESTSDGEQEEEQPCDSDEEWSCERPTAVVLWNPKPELHLLAAAIGQSIFLINPGLCDRVRVEQTNSGLEQWWTNRETEKSQKSAAVEAEGPENDDEGARPSKKPRTEHTAEEPAHWDLKRQQVLVVKSARSKTIERSRITVTVDQPVCSLDWHPKGDYLLSLSRPILSNELQSRSVRRLLLHRLSKMSSQSPFSSTSKAAEWRQAAFHPAGKPQLFVASSRTVRIYDLVQQRELRCLRLDSTGDFLSSMALHVSGEHLIVGTFDGRFNWFDIDLGNVPFKKLKLNHGAIRQLDSHRNRPLVSAAMDDGTLLILHATVSESEEAAFDGVELELGFAGCPRTPDSVKFRGYGFVQECMAAAASSVTEISVDSSTYFGRCLHVSPFKISDETDGDQDDKRLRDELEQLIAEQFNDFDLGNDNEDLPGSPGVEQNVTTSAYPDDVASILAAGKLSLLEHAIQRFGEENHSAVDPLSSQSSNTSIQARELSNSSSSSPFGTSNHEFNSILISGALVVGDVPPGDLGCNNNNIGLDVNAASLRKPSVLSPGEEKIDQNARQCQQPVVTHSTFRSPYNHSNGTNWDTQVPEGASQQYHLAFQRDRDSNSPSVQMNGQHTPLQLDNGEKSHLPSHIPLGQPSSLPINAEDRRELLYAARGRQVEELTNNLNRLQDELAKEKRLAAHRLTLAEGERQALTTRLSSSETLIRDVQQQLSVEQESSSKLAQRLSALQQSNSELTNELSALRSTNESLSAQLIELTTGDAARRAEEREGKLTEALERRYALANEATTAELQLAKQRLLEKEELHDLREQISLYEGALRLESEYKGDEFMDIISNQYNQSSPMPDPPLVKKKRPKSLDHVAFCENEFTICVSGANPRPSSAVDNVTDPLEDGRGVGEFRKLYGGNVPYSTESFSEPPKSAQPARTPSASDRGSEAFRPSSHQKFTTSTPAPNSSQSPSMLSRLRSELTRALSGYKAKREQVTQLHEVVFTTRCQLHEAVEKSKRTEKNTALLQDRLVSLEQELTSSRELKGSPGPREHLLQGQVERLRADYAALEEELRSTRARLQSALGAEARALENEKAATERLNASAAERDAAIDRARAVCEVHYTSMRRRLEVDWANEREAATKRAEQALCQARQECAELEVELHRVTKLYQDAQLATQQAVENALLELEALLQTVVPEVEKSELATGGNAPEPDANCTDKLVSSTEFGDSDSEQTTDLVVDGQMTRPEVLRRVEQLVLALISLQEDLNTTKNNLQQAHLKLEEVRDGNPLASELYHSALRKIKEEVLNYVHTCQTRAAQTLHSELGRVHRRACRQFTNHLRQALYEAGAPVGNTSHPRVVFPVRRNASPTRSNPHSMEASVGSVPATVLRTPNSENVEARQDSSALLPPNDSSSEPTNKLLTSTNLSTDLESLLHVIDDVCASTESRFQTNLSTGTALFDDSVEVSSRAFKGESTGVWLGSRNTAVVPPVSGDFKFETRPSTSELADVKDGAPSVDSSSLVNSHPHVPSNAASTCLHSAAEEEAQHVVAVRKLSAIAPELPDSHTVTYLTDPQTVDETSKPVPRLPRTRVSQQPRCCGDQFSNGNSYPTASCNLASESITCDTLLSSCPKRVHKQLFNLFEHITSPTDR</sequence>
<dbReference type="EMBL" id="KL596699">
    <property type="protein sequence ID" value="KER28410.1"/>
    <property type="molecule type" value="Genomic_DNA"/>
</dbReference>
<dbReference type="GO" id="GO:0043021">
    <property type="term" value="F:ribonucleoprotein complex binding"/>
    <property type="evidence" value="ECO:0007669"/>
    <property type="project" value="TreeGrafter"/>
</dbReference>
<evidence type="ECO:0000256" key="2">
    <source>
        <dbReference type="ARBA" id="ARBA00022517"/>
    </source>
</evidence>
<evidence type="ECO:0000256" key="6">
    <source>
        <dbReference type="ARBA" id="ARBA00023242"/>
    </source>
</evidence>
<feature type="coiled-coil region" evidence="7">
    <location>
        <begin position="1173"/>
        <end position="1207"/>
    </location>
</feature>
<dbReference type="Gene3D" id="2.130.10.10">
    <property type="entry name" value="YVTN repeat-like/Quinoprotein amine dehydrogenase"/>
    <property type="match status" value="1"/>
</dbReference>
<dbReference type="InterPro" id="IPR019775">
    <property type="entry name" value="WD40_repeat_CS"/>
</dbReference>
<feature type="region of interest" description="Disordered" evidence="8">
    <location>
        <begin position="438"/>
        <end position="478"/>
    </location>
</feature>
<feature type="region of interest" description="Disordered" evidence="8">
    <location>
        <begin position="1805"/>
        <end position="1861"/>
    </location>
</feature>
<feature type="compositionally biased region" description="Polar residues" evidence="8">
    <location>
        <begin position="1850"/>
        <end position="1859"/>
    </location>
</feature>
<dbReference type="STRING" id="6198.A0A074ZYK6"/>
<evidence type="ECO:0000313" key="10">
    <source>
        <dbReference type="EMBL" id="KER28410.1"/>
    </source>
</evidence>
<keyword evidence="2" id="KW-0690">Ribosome biogenesis</keyword>
<evidence type="ECO:0000256" key="8">
    <source>
        <dbReference type="SAM" id="MobiDB-lite"/>
    </source>
</evidence>
<comment type="subcellular location">
    <subcellularLocation>
        <location evidence="1">Nucleus</location>
        <location evidence="1">Nucleolus</location>
    </subcellularLocation>
</comment>
<feature type="coiled-coil region" evidence="7">
    <location>
        <begin position="1693"/>
        <end position="1720"/>
    </location>
</feature>
<gene>
    <name evidence="10" type="ORF">T265_04726</name>
</gene>
<feature type="region of interest" description="Disordered" evidence="8">
    <location>
        <begin position="1643"/>
        <end position="1679"/>
    </location>
</feature>
<dbReference type="SMART" id="SM00320">
    <property type="entry name" value="WD40"/>
    <property type="match status" value="4"/>
</dbReference>
<dbReference type="InterPro" id="IPR028598">
    <property type="entry name" value="BOP1/Erb1"/>
</dbReference>
<reference evidence="10 11" key="1">
    <citation type="submission" date="2013-11" db="EMBL/GenBank/DDBJ databases">
        <title>Opisthorchis viverrini - life in the bile duct.</title>
        <authorList>
            <person name="Young N.D."/>
            <person name="Nagarajan N."/>
            <person name="Lin S.J."/>
            <person name="Korhonen P.K."/>
            <person name="Jex A.R."/>
            <person name="Hall R.S."/>
            <person name="Safavi-Hemami H."/>
            <person name="Kaewkong W."/>
            <person name="Bertrand D."/>
            <person name="Gao S."/>
            <person name="Seet Q."/>
            <person name="Wongkham S."/>
            <person name="Teh B.T."/>
            <person name="Wongkham C."/>
            <person name="Intapan P.M."/>
            <person name="Maleewong W."/>
            <person name="Yang X."/>
            <person name="Hu M."/>
            <person name="Wang Z."/>
            <person name="Hofmann A."/>
            <person name="Sternberg P.W."/>
            <person name="Tan P."/>
            <person name="Wang J."/>
            <person name="Gasser R.B."/>
        </authorList>
    </citation>
    <scope>NUCLEOTIDE SEQUENCE [LARGE SCALE GENOMIC DNA]</scope>
</reference>
<feature type="domain" description="BOP1 N-terminal" evidence="9">
    <location>
        <begin position="29"/>
        <end position="368"/>
    </location>
</feature>
<dbReference type="SUPFAM" id="SSF50978">
    <property type="entry name" value="WD40 repeat-like"/>
    <property type="match status" value="1"/>
</dbReference>
<protein>
    <recommendedName>
        <fullName evidence="9">BOP1 N-terminal domain-containing protein</fullName>
    </recommendedName>
</protein>
<feature type="compositionally biased region" description="Basic and acidic residues" evidence="8">
    <location>
        <begin position="1345"/>
        <end position="1355"/>
    </location>
</feature>
<proteinExistence type="predicted"/>
<feature type="region of interest" description="Disordered" evidence="8">
    <location>
        <begin position="871"/>
        <end position="891"/>
    </location>
</feature>
<keyword evidence="5" id="KW-0677">Repeat</keyword>
<dbReference type="SMART" id="SM01035">
    <property type="entry name" value="BOP1NT"/>
    <property type="match status" value="1"/>
</dbReference>
<evidence type="ECO:0000256" key="1">
    <source>
        <dbReference type="ARBA" id="ARBA00004604"/>
    </source>
</evidence>
<dbReference type="InterPro" id="IPR015943">
    <property type="entry name" value="WD40/YVTN_repeat-like_dom_sf"/>
</dbReference>
<dbReference type="Pfam" id="PF00400">
    <property type="entry name" value="WD40"/>
    <property type="match status" value="1"/>
</dbReference>
<dbReference type="RefSeq" id="XP_009167803.1">
    <property type="nucleotide sequence ID" value="XM_009169539.1"/>
</dbReference>
<feature type="region of interest" description="Disordered" evidence="8">
    <location>
        <begin position="530"/>
        <end position="572"/>
    </location>
</feature>
<evidence type="ECO:0000256" key="3">
    <source>
        <dbReference type="ARBA" id="ARBA00022552"/>
    </source>
</evidence>
<keyword evidence="11" id="KW-1185">Reference proteome</keyword>
<feature type="region of interest" description="Disordered" evidence="8">
    <location>
        <begin position="1942"/>
        <end position="1966"/>
    </location>
</feature>
<feature type="coiled-coil region" evidence="7">
    <location>
        <begin position="1457"/>
        <end position="1548"/>
    </location>
</feature>
<dbReference type="GO" id="GO:0030687">
    <property type="term" value="C:preribosome, large subunit precursor"/>
    <property type="evidence" value="ECO:0007669"/>
    <property type="project" value="TreeGrafter"/>
</dbReference>
<dbReference type="InterPro" id="IPR012953">
    <property type="entry name" value="BOP1_N_dom"/>
</dbReference>
<dbReference type="KEGG" id="ovi:T265_04726"/>
<keyword evidence="7" id="KW-0175">Coiled coil</keyword>
<evidence type="ECO:0000256" key="5">
    <source>
        <dbReference type="ARBA" id="ARBA00022737"/>
    </source>
</evidence>
<feature type="compositionally biased region" description="Polar residues" evidence="8">
    <location>
        <begin position="929"/>
        <end position="943"/>
    </location>
</feature>
<name>A0A074ZYK6_OPIVI</name>
<organism evidence="10 11">
    <name type="scientific">Opisthorchis viverrini</name>
    <name type="common">Southeast Asian liver fluke</name>
    <dbReference type="NCBI Taxonomy" id="6198"/>
    <lineage>
        <taxon>Eukaryota</taxon>
        <taxon>Metazoa</taxon>
        <taxon>Spiralia</taxon>
        <taxon>Lophotrochozoa</taxon>
        <taxon>Platyhelminthes</taxon>
        <taxon>Trematoda</taxon>
        <taxon>Digenea</taxon>
        <taxon>Opisthorchiida</taxon>
        <taxon>Opisthorchiata</taxon>
        <taxon>Opisthorchiidae</taxon>
        <taxon>Opisthorchis</taxon>
    </lineage>
</organism>
<feature type="region of interest" description="Disordered" evidence="8">
    <location>
        <begin position="1328"/>
        <end position="1417"/>
    </location>
</feature>
<feature type="compositionally biased region" description="Acidic residues" evidence="8">
    <location>
        <begin position="462"/>
        <end position="478"/>
    </location>
</feature>
<evidence type="ECO:0000313" key="11">
    <source>
        <dbReference type="Proteomes" id="UP000054324"/>
    </source>
</evidence>
<keyword evidence="4" id="KW-0853">WD repeat</keyword>
<keyword evidence="6" id="KW-0539">Nucleus</keyword>
<evidence type="ECO:0000256" key="7">
    <source>
        <dbReference type="SAM" id="Coils"/>
    </source>
</evidence>
<dbReference type="InterPro" id="IPR036322">
    <property type="entry name" value="WD40_repeat_dom_sf"/>
</dbReference>
<dbReference type="PANTHER" id="PTHR17605">
    <property type="entry name" value="RIBOSOME BIOGENESIS PROTEIN BOP1 BLOCK OF PROLIFERATION 1 PROTEIN"/>
    <property type="match status" value="1"/>
</dbReference>
<dbReference type="Proteomes" id="UP000054324">
    <property type="component" value="Unassembled WGS sequence"/>
</dbReference>
<evidence type="ECO:0000256" key="4">
    <source>
        <dbReference type="ARBA" id="ARBA00022574"/>
    </source>
</evidence>